<sequence length="363" mass="43377">MGRIILAKLAELIIGTNKRITRFLISVAILVFVAALWRKNKEFVVIFLFALFIYWLFAKCIFRKPEDKLEDIKHLLQLEKFEKALEKIEEVMTKDLSKVKKDKINSIYYTCIYYKATCLWHKAFTTGNTEYLRESAKLYEELLDFYFKENKNTDYIMSSIGFIYYNLGFLEDDQEVIKDAIKVLDISLDNERNTKETNISSIYLGLANCYQVLAKHSNSEEYLKKSLEELKNAYIQITRGKHPYEEAVLNIIRTSVLRKLNEINHNEEYKMQAINYLNDAMKYLNTMYNIYYKKYFPNRYITMRVYMSKVYFEMYKINGSKEELSRFNEAVHEIQECMLKENNAYSRKQIDEMLDELKLEVKK</sequence>
<protein>
    <submittedName>
        <fullName evidence="1">Uncharacterized protein</fullName>
    </submittedName>
</protein>
<organism evidence="1 2">
    <name type="scientific">Inconstantimicrobium mannanitabidum</name>
    <dbReference type="NCBI Taxonomy" id="1604901"/>
    <lineage>
        <taxon>Bacteria</taxon>
        <taxon>Bacillati</taxon>
        <taxon>Bacillota</taxon>
        <taxon>Clostridia</taxon>
        <taxon>Eubacteriales</taxon>
        <taxon>Clostridiaceae</taxon>
        <taxon>Inconstantimicrobium</taxon>
    </lineage>
</organism>
<proteinExistence type="predicted"/>
<accession>A0ACB5RE19</accession>
<dbReference type="EMBL" id="BROD01000001">
    <property type="protein sequence ID" value="GKX67518.1"/>
    <property type="molecule type" value="Genomic_DNA"/>
</dbReference>
<evidence type="ECO:0000313" key="2">
    <source>
        <dbReference type="Proteomes" id="UP001058074"/>
    </source>
</evidence>
<gene>
    <name evidence="1" type="ORF">rsdtw13_27760</name>
</gene>
<evidence type="ECO:0000313" key="1">
    <source>
        <dbReference type="EMBL" id="GKX67518.1"/>
    </source>
</evidence>
<dbReference type="Proteomes" id="UP001058074">
    <property type="component" value="Unassembled WGS sequence"/>
</dbReference>
<reference evidence="1" key="1">
    <citation type="journal article" date="2025" name="Int. J. Syst. Evol. Microbiol.">
        <title>Inconstantimicrobium mannanitabidum sp. nov., a novel member of the family Clostridiaceae isolated from anoxic soil under the treatment of reductive soil disinfestation.</title>
        <authorList>
            <person name="Ueki A."/>
            <person name="Tonouchi A."/>
            <person name="Honma S."/>
            <person name="Kaku N."/>
            <person name="Ueki K."/>
        </authorList>
    </citation>
    <scope>NUCLEOTIDE SEQUENCE</scope>
    <source>
        <strain evidence="1">TW13</strain>
    </source>
</reference>
<keyword evidence="2" id="KW-1185">Reference proteome</keyword>
<name>A0ACB5RE19_9CLOT</name>
<comment type="caution">
    <text evidence="1">The sequence shown here is derived from an EMBL/GenBank/DDBJ whole genome shotgun (WGS) entry which is preliminary data.</text>
</comment>